<proteinExistence type="predicted"/>
<reference evidence="1" key="2">
    <citation type="submission" date="2020-09" db="EMBL/GenBank/DDBJ databases">
        <authorList>
            <person name="Sun Q."/>
            <person name="Zhou Y."/>
        </authorList>
    </citation>
    <scope>NUCLEOTIDE SEQUENCE</scope>
    <source>
        <strain evidence="1">CGMCC 4.7372</strain>
    </source>
</reference>
<accession>A0A8H9HFJ1</accession>
<dbReference type="RefSeq" id="WP_080463495.1">
    <property type="nucleotide sequence ID" value="NZ_BMNJ01000008.1"/>
</dbReference>
<sequence length="90" mass="9840">MAPGGRLTVVGLAASASVWDWIVSGLSLLSIPMAGRLHGETRDIGVPVARLRESLAEIRRAAALILPGARVRRRFYDRYTLTWDRPGGRS</sequence>
<reference evidence="1" key="1">
    <citation type="journal article" date="2014" name="Int. J. Syst. Evol. Microbiol.">
        <title>Complete genome sequence of Corynebacterium casei LMG S-19264T (=DSM 44701T), isolated from a smear-ripened cheese.</title>
        <authorList>
            <consortium name="US DOE Joint Genome Institute (JGI-PGF)"/>
            <person name="Walter F."/>
            <person name="Albersmeier A."/>
            <person name="Kalinowski J."/>
            <person name="Ruckert C."/>
        </authorList>
    </citation>
    <scope>NUCLEOTIDE SEQUENCE</scope>
    <source>
        <strain evidence="1">CGMCC 4.7372</strain>
    </source>
</reference>
<comment type="caution">
    <text evidence="1">The sequence shown here is derived from an EMBL/GenBank/DDBJ whole genome shotgun (WGS) entry which is preliminary data.</text>
</comment>
<dbReference type="AlphaFoldDB" id="A0A8H9HFJ1"/>
<organism evidence="1 2">
    <name type="scientific">Actinomyces gaoshouyii</name>
    <dbReference type="NCBI Taxonomy" id="1960083"/>
    <lineage>
        <taxon>Bacteria</taxon>
        <taxon>Bacillati</taxon>
        <taxon>Actinomycetota</taxon>
        <taxon>Actinomycetes</taxon>
        <taxon>Actinomycetales</taxon>
        <taxon>Actinomycetaceae</taxon>
        <taxon>Actinomyces</taxon>
    </lineage>
</organism>
<dbReference type="OrthoDB" id="6064711at2"/>
<name>A0A8H9HFJ1_9ACTO</name>
<evidence type="ECO:0000313" key="1">
    <source>
        <dbReference type="EMBL" id="GGP00096.1"/>
    </source>
</evidence>
<protein>
    <submittedName>
        <fullName evidence="1">Uncharacterized protein</fullName>
    </submittedName>
</protein>
<gene>
    <name evidence="1" type="ORF">GCM10011612_18940</name>
</gene>
<dbReference type="EMBL" id="BMNJ01000008">
    <property type="protein sequence ID" value="GGP00096.1"/>
    <property type="molecule type" value="Genomic_DNA"/>
</dbReference>
<evidence type="ECO:0000313" key="2">
    <source>
        <dbReference type="Proteomes" id="UP000614239"/>
    </source>
</evidence>
<dbReference type="Proteomes" id="UP000614239">
    <property type="component" value="Unassembled WGS sequence"/>
</dbReference>
<keyword evidence="2" id="KW-1185">Reference proteome</keyword>